<gene>
    <name evidence="2" type="ORF">ElyMa_000479700</name>
</gene>
<name>A0AAV4FVJ8_9GAST</name>
<proteinExistence type="predicted"/>
<keyword evidence="1" id="KW-1133">Transmembrane helix</keyword>
<accession>A0AAV4FVJ8</accession>
<dbReference type="EMBL" id="BMAT01000929">
    <property type="protein sequence ID" value="GFR76341.1"/>
    <property type="molecule type" value="Genomic_DNA"/>
</dbReference>
<evidence type="ECO:0008006" key="4">
    <source>
        <dbReference type="Google" id="ProtNLM"/>
    </source>
</evidence>
<dbReference type="AlphaFoldDB" id="A0AAV4FVJ8"/>
<organism evidence="2 3">
    <name type="scientific">Elysia marginata</name>
    <dbReference type="NCBI Taxonomy" id="1093978"/>
    <lineage>
        <taxon>Eukaryota</taxon>
        <taxon>Metazoa</taxon>
        <taxon>Spiralia</taxon>
        <taxon>Lophotrochozoa</taxon>
        <taxon>Mollusca</taxon>
        <taxon>Gastropoda</taxon>
        <taxon>Heterobranchia</taxon>
        <taxon>Euthyneura</taxon>
        <taxon>Panpulmonata</taxon>
        <taxon>Sacoglossa</taxon>
        <taxon>Placobranchoidea</taxon>
        <taxon>Plakobranchidae</taxon>
        <taxon>Elysia</taxon>
    </lineage>
</organism>
<keyword evidence="1" id="KW-0812">Transmembrane</keyword>
<keyword evidence="3" id="KW-1185">Reference proteome</keyword>
<evidence type="ECO:0000256" key="1">
    <source>
        <dbReference type="SAM" id="Phobius"/>
    </source>
</evidence>
<feature type="transmembrane region" description="Helical" evidence="1">
    <location>
        <begin position="35"/>
        <end position="59"/>
    </location>
</feature>
<evidence type="ECO:0000313" key="3">
    <source>
        <dbReference type="Proteomes" id="UP000762676"/>
    </source>
</evidence>
<evidence type="ECO:0000313" key="2">
    <source>
        <dbReference type="EMBL" id="GFR76341.1"/>
    </source>
</evidence>
<comment type="caution">
    <text evidence="2">The sequence shown here is derived from an EMBL/GenBank/DDBJ whole genome shotgun (WGS) entry which is preliminary data.</text>
</comment>
<protein>
    <recommendedName>
        <fullName evidence="4">Transmembrane protein</fullName>
    </recommendedName>
</protein>
<keyword evidence="1" id="KW-0472">Membrane</keyword>
<reference evidence="2 3" key="1">
    <citation type="journal article" date="2021" name="Elife">
        <title>Chloroplast acquisition without the gene transfer in kleptoplastic sea slugs, Plakobranchus ocellatus.</title>
        <authorList>
            <person name="Maeda T."/>
            <person name="Takahashi S."/>
            <person name="Yoshida T."/>
            <person name="Shimamura S."/>
            <person name="Takaki Y."/>
            <person name="Nagai Y."/>
            <person name="Toyoda A."/>
            <person name="Suzuki Y."/>
            <person name="Arimoto A."/>
            <person name="Ishii H."/>
            <person name="Satoh N."/>
            <person name="Nishiyama T."/>
            <person name="Hasebe M."/>
            <person name="Maruyama T."/>
            <person name="Minagawa J."/>
            <person name="Obokata J."/>
            <person name="Shigenobu S."/>
        </authorList>
    </citation>
    <scope>NUCLEOTIDE SEQUENCE [LARGE SCALE GENOMIC DNA]</scope>
</reference>
<sequence>MWIPLYPAHDQQNHMLLLHPHLQQLIIINNMSGKIIIIIITSIIIIVIITNGNLSINIIRHTNREEKDKNSHWQHKIVEIVESGVALEGGPHLKTFSSKVFCSTCREQSLSLRQQCSNIWGSLHYKEIIKNKERYHYQWHM</sequence>
<dbReference type="Proteomes" id="UP000762676">
    <property type="component" value="Unassembled WGS sequence"/>
</dbReference>